<dbReference type="Pfam" id="PF13618">
    <property type="entry name" value="Gluconate_2-dh3"/>
    <property type="match status" value="1"/>
</dbReference>
<dbReference type="EMBL" id="CP031761">
    <property type="protein sequence ID" value="AXR01107.1"/>
    <property type="molecule type" value="Genomic_DNA"/>
</dbReference>
<evidence type="ECO:0000313" key="1">
    <source>
        <dbReference type="EMBL" id="AXR01107.1"/>
    </source>
</evidence>
<dbReference type="InterPro" id="IPR027056">
    <property type="entry name" value="Gluconate_2DH_su3"/>
</dbReference>
<dbReference type="AlphaFoldDB" id="A0AAD0REU8"/>
<dbReference type="Proteomes" id="UP000258102">
    <property type="component" value="Chromosome 1"/>
</dbReference>
<dbReference type="KEGG" id="ppis:B1L02_14965"/>
<gene>
    <name evidence="1" type="ORF">D0511_02775</name>
</gene>
<protein>
    <submittedName>
        <fullName evidence="1">Gluconate 2-dehydrogenase subunit 3 family protein</fullName>
    </submittedName>
</protein>
<name>A0AAD0REU8_PSEO7</name>
<reference evidence="1 2" key="1">
    <citation type="submission" date="2018-08" db="EMBL/GenBank/DDBJ databases">
        <title>Whole Genome Sequences of Two Pseudoalteromonas piscicida Strains, DE1-A and DE2-A, which Exhibit Strong Antibacterial Activity against Vibrio vulnificus.</title>
        <authorList>
            <person name="Richards G.P."/>
            <person name="Needleman D.S."/>
            <person name="Watson M.A."/>
            <person name="Polson S.W."/>
        </authorList>
    </citation>
    <scope>NUCLEOTIDE SEQUENCE [LARGE SCALE GENOMIC DNA]</scope>
    <source>
        <strain evidence="1 2">DE2-A</strain>
    </source>
</reference>
<dbReference type="RefSeq" id="WP_088531669.1">
    <property type="nucleotide sequence ID" value="NZ_CP021646.1"/>
</dbReference>
<proteinExistence type="predicted"/>
<accession>A0AAD0REU8</accession>
<organism evidence="1 2">
    <name type="scientific">Pseudoalteromonas piscicida</name>
    <dbReference type="NCBI Taxonomy" id="43662"/>
    <lineage>
        <taxon>Bacteria</taxon>
        <taxon>Pseudomonadati</taxon>
        <taxon>Pseudomonadota</taxon>
        <taxon>Gammaproteobacteria</taxon>
        <taxon>Alteromonadales</taxon>
        <taxon>Pseudoalteromonadaceae</taxon>
        <taxon>Pseudoalteromonas</taxon>
    </lineage>
</organism>
<evidence type="ECO:0000313" key="2">
    <source>
        <dbReference type="Proteomes" id="UP000258102"/>
    </source>
</evidence>
<sequence length="137" mass="15261">MNLTQKHISVIEALCVGVIPTSDTVGAKELPVAEMIALVYEYWPEFKKSSFRESLDAVDQFCFQLFNIHCASVSQAQALMLVNEISWKEEFSSFWVPFRVMCVLNYYGHPEGAASINMPGPSIDTGGYTSQGERNGI</sequence>